<dbReference type="InterPro" id="IPR002585">
    <property type="entry name" value="Cyt-d_ubiquinol_oxidase_su_1"/>
</dbReference>
<evidence type="ECO:0000256" key="7">
    <source>
        <dbReference type="ARBA" id="ARBA00022723"/>
    </source>
</evidence>
<feature type="transmembrane region" description="Helical" evidence="12">
    <location>
        <begin position="225"/>
        <end position="244"/>
    </location>
</feature>
<gene>
    <name evidence="14" type="ORF">CCO02nite_17490</name>
</gene>
<evidence type="ECO:0000256" key="11">
    <source>
        <dbReference type="ARBA" id="ARBA00023136"/>
    </source>
</evidence>
<evidence type="ECO:0000256" key="12">
    <source>
        <dbReference type="PIRNR" id="PIRNR006446"/>
    </source>
</evidence>
<feature type="region of interest" description="Disordered" evidence="13">
    <location>
        <begin position="480"/>
        <end position="502"/>
    </location>
</feature>
<comment type="subcellular location">
    <subcellularLocation>
        <location evidence="1">Cell membrane</location>
        <topology evidence="1">Multi-pass membrane protein</topology>
    </subcellularLocation>
</comment>
<evidence type="ECO:0000256" key="9">
    <source>
        <dbReference type="ARBA" id="ARBA00022989"/>
    </source>
</evidence>
<keyword evidence="8 12" id="KW-0249">Electron transport</keyword>
<dbReference type="GO" id="GO:0019646">
    <property type="term" value="P:aerobic electron transport chain"/>
    <property type="evidence" value="ECO:0007669"/>
    <property type="project" value="InterPro"/>
</dbReference>
<keyword evidence="4 12" id="KW-1003">Cell membrane</keyword>
<evidence type="ECO:0000256" key="8">
    <source>
        <dbReference type="ARBA" id="ARBA00022982"/>
    </source>
</evidence>
<dbReference type="PANTHER" id="PTHR30365">
    <property type="entry name" value="CYTOCHROME D UBIQUINOL OXIDASE"/>
    <property type="match status" value="1"/>
</dbReference>
<proteinExistence type="inferred from homology"/>
<reference evidence="14 15" key="1">
    <citation type="submission" date="2019-07" db="EMBL/GenBank/DDBJ databases">
        <title>Whole genome shotgun sequence of Cellulomonas composti NBRC 100758.</title>
        <authorList>
            <person name="Hosoyama A."/>
            <person name="Uohara A."/>
            <person name="Ohji S."/>
            <person name="Ichikawa N."/>
        </authorList>
    </citation>
    <scope>NUCLEOTIDE SEQUENCE [LARGE SCALE GENOMIC DNA]</scope>
    <source>
        <strain evidence="14 15">NBRC 100758</strain>
    </source>
</reference>
<evidence type="ECO:0000256" key="1">
    <source>
        <dbReference type="ARBA" id="ARBA00004651"/>
    </source>
</evidence>
<evidence type="ECO:0000256" key="10">
    <source>
        <dbReference type="ARBA" id="ARBA00023004"/>
    </source>
</evidence>
<feature type="transmembrane region" description="Helical" evidence="12">
    <location>
        <begin position="127"/>
        <end position="150"/>
    </location>
</feature>
<evidence type="ECO:0000313" key="14">
    <source>
        <dbReference type="EMBL" id="GEL95091.1"/>
    </source>
</evidence>
<dbReference type="GO" id="GO:0020037">
    <property type="term" value="F:heme binding"/>
    <property type="evidence" value="ECO:0007669"/>
    <property type="project" value="TreeGrafter"/>
</dbReference>
<evidence type="ECO:0000256" key="6">
    <source>
        <dbReference type="ARBA" id="ARBA00022692"/>
    </source>
</evidence>
<evidence type="ECO:0000256" key="5">
    <source>
        <dbReference type="ARBA" id="ARBA00022617"/>
    </source>
</evidence>
<name>A0A511JAR8_9CELL</name>
<comment type="caution">
    <text evidence="14">The sequence shown here is derived from an EMBL/GenBank/DDBJ whole genome shotgun (WGS) entry which is preliminary data.</text>
</comment>
<protein>
    <submittedName>
        <fullName evidence="14">Putative integral membrane cytochrome D ubiquinol oxidase (Subunit I) CydA</fullName>
    </submittedName>
</protein>
<keyword evidence="10 12" id="KW-0408">Iron</keyword>
<dbReference type="GO" id="GO:0046872">
    <property type="term" value="F:metal ion binding"/>
    <property type="evidence" value="ECO:0007669"/>
    <property type="project" value="UniProtKB-UniRule"/>
</dbReference>
<keyword evidence="5 12" id="KW-0349">Heme</keyword>
<comment type="similarity">
    <text evidence="2 12">Belongs to the cytochrome ubiquinol oxidase subunit 1 family.</text>
</comment>
<keyword evidence="7 12" id="KW-0479">Metal-binding</keyword>
<feature type="transmembrane region" description="Helical" evidence="12">
    <location>
        <begin position="91"/>
        <end position="115"/>
    </location>
</feature>
<dbReference type="RefSeq" id="WP_146842755.1">
    <property type="nucleotide sequence ID" value="NZ_BJWG01000007.1"/>
</dbReference>
<keyword evidence="6 12" id="KW-0812">Transmembrane</keyword>
<keyword evidence="11 12" id="KW-0472">Membrane</keyword>
<dbReference type="AlphaFoldDB" id="A0A511JAR8"/>
<feature type="transmembrane region" description="Helical" evidence="12">
    <location>
        <begin position="53"/>
        <end position="71"/>
    </location>
</feature>
<dbReference type="EMBL" id="BJWG01000007">
    <property type="protein sequence ID" value="GEL95091.1"/>
    <property type="molecule type" value="Genomic_DNA"/>
</dbReference>
<accession>A0A511JAR8</accession>
<dbReference type="PIRSF" id="PIRSF006446">
    <property type="entry name" value="Cyt_quinol_oxidase_1"/>
    <property type="match status" value="1"/>
</dbReference>
<dbReference type="GO" id="GO:0005886">
    <property type="term" value="C:plasma membrane"/>
    <property type="evidence" value="ECO:0007669"/>
    <property type="project" value="UniProtKB-SubCell"/>
</dbReference>
<dbReference type="GO" id="GO:0016682">
    <property type="term" value="F:oxidoreductase activity, acting on diphenols and related substances as donors, oxygen as acceptor"/>
    <property type="evidence" value="ECO:0007669"/>
    <property type="project" value="TreeGrafter"/>
</dbReference>
<evidence type="ECO:0000256" key="13">
    <source>
        <dbReference type="SAM" id="MobiDB-lite"/>
    </source>
</evidence>
<dbReference type="Proteomes" id="UP000321720">
    <property type="component" value="Unassembled WGS sequence"/>
</dbReference>
<dbReference type="Pfam" id="PF01654">
    <property type="entry name" value="Cyt_bd_oxida_I"/>
    <property type="match status" value="1"/>
</dbReference>
<evidence type="ECO:0000256" key="3">
    <source>
        <dbReference type="ARBA" id="ARBA00022448"/>
    </source>
</evidence>
<feature type="transmembrane region" description="Helical" evidence="12">
    <location>
        <begin position="353"/>
        <end position="375"/>
    </location>
</feature>
<keyword evidence="15" id="KW-1185">Reference proteome</keyword>
<keyword evidence="9 12" id="KW-1133">Transmembrane helix</keyword>
<organism evidence="14 15">
    <name type="scientific">Cellulomonas composti</name>
    <dbReference type="NCBI Taxonomy" id="266130"/>
    <lineage>
        <taxon>Bacteria</taxon>
        <taxon>Bacillati</taxon>
        <taxon>Actinomycetota</taxon>
        <taxon>Actinomycetes</taxon>
        <taxon>Micrococcales</taxon>
        <taxon>Cellulomonadaceae</taxon>
        <taxon>Cellulomonas</taxon>
    </lineage>
</organism>
<evidence type="ECO:0000313" key="15">
    <source>
        <dbReference type="Proteomes" id="UP000321720"/>
    </source>
</evidence>
<feature type="transmembrane region" description="Helical" evidence="12">
    <location>
        <begin position="182"/>
        <end position="205"/>
    </location>
</feature>
<feature type="transmembrane region" description="Helical" evidence="12">
    <location>
        <begin position="440"/>
        <end position="466"/>
    </location>
</feature>
<feature type="compositionally biased region" description="Basic and acidic residues" evidence="13">
    <location>
        <begin position="480"/>
        <end position="492"/>
    </location>
</feature>
<keyword evidence="3 12" id="KW-0813">Transport</keyword>
<dbReference type="OrthoDB" id="9807042at2"/>
<dbReference type="PANTHER" id="PTHR30365:SF15">
    <property type="entry name" value="CYTOCHROME BD UBIQUINOL OXIDASE SUBUNIT 1"/>
    <property type="match status" value="1"/>
</dbReference>
<dbReference type="GO" id="GO:0009055">
    <property type="term" value="F:electron transfer activity"/>
    <property type="evidence" value="ECO:0007669"/>
    <property type="project" value="UniProtKB-UniRule"/>
</dbReference>
<dbReference type="GO" id="GO:0070069">
    <property type="term" value="C:cytochrome complex"/>
    <property type="evidence" value="ECO:0007669"/>
    <property type="project" value="UniProtKB-UniRule"/>
</dbReference>
<evidence type="ECO:0000256" key="2">
    <source>
        <dbReference type="ARBA" id="ARBA00009819"/>
    </source>
</evidence>
<evidence type="ECO:0000256" key="4">
    <source>
        <dbReference type="ARBA" id="ARBA00022475"/>
    </source>
</evidence>
<feature type="transmembrane region" description="Helical" evidence="12">
    <location>
        <begin position="387"/>
        <end position="408"/>
    </location>
</feature>
<sequence length="502" mass="54486">MDALALARWQFGITTVYHFIFVPLTIGLAPLVAIMQTAWVRTGNERWLRLTKFFGKLLLINFAIGVATGIVQEFQFGMAWSEYSRFVGDVFGAPLAMEALAAFFVESTFLGLWIFGWDKLPKKIHLACIWAVAIATNLSAFFILAANSWMQHPVGTTYNFETGRAEMTDIGAVLTNPTVLAAFPHTITAAFLTAGTFVAGIAAWWMVRKVRQGDEATARDVYRPAVVLGLITMIVAGIGVAVSGDAQAKLMFEQQPAKMAAAEGLCESTDGASFSLLAIGDLTNDCAGVTHLIEIPGFTSFLATGDWNGHVRGVDELQDYYAQWISDWEQENGVAPTFDDDTRFYPNLAVTYWSFRLMIGFAIGSAALALASLWLLRKGSVTGKVWFGRLGIAVIATPFLASSFGWIFTEMGRQPWSVAPNPNPSGIDGVWLMTRHGVSVVAGAGTILTSLVGFTLLYGVLAVLWFKLMKRYAIEGVAAGEKDPSPDGRSGDDSDAPLSFAY</sequence>
<feature type="transmembrane region" description="Helical" evidence="12">
    <location>
        <begin position="20"/>
        <end position="41"/>
    </location>
</feature>